<feature type="domain" description="Nuclear receptor" evidence="9">
    <location>
        <begin position="7"/>
        <end position="83"/>
    </location>
</feature>
<evidence type="ECO:0000259" key="9">
    <source>
        <dbReference type="PROSITE" id="PS51030"/>
    </source>
</evidence>
<reference evidence="12" key="1">
    <citation type="submission" date="2022-10" db="EMBL/GenBank/DDBJ databases">
        <title>Genome assembly of Pristionchus species.</title>
        <authorList>
            <person name="Yoshida K."/>
            <person name="Sommer R.J."/>
        </authorList>
    </citation>
    <scope>NUCLEOTIDE SEQUENCE [LARGE SCALE GENOMIC DNA]</scope>
    <source>
        <strain evidence="12">RS5460</strain>
    </source>
</reference>
<dbReference type="Pfam" id="PF00105">
    <property type="entry name" value="zf-C4"/>
    <property type="match status" value="1"/>
</dbReference>
<dbReference type="InterPro" id="IPR001628">
    <property type="entry name" value="Znf_hrmn_rcpt"/>
</dbReference>
<keyword evidence="8" id="KW-0539">Nucleus</keyword>
<organism evidence="11 12">
    <name type="scientific">Pristionchus mayeri</name>
    <dbReference type="NCBI Taxonomy" id="1317129"/>
    <lineage>
        <taxon>Eukaryota</taxon>
        <taxon>Metazoa</taxon>
        <taxon>Ecdysozoa</taxon>
        <taxon>Nematoda</taxon>
        <taxon>Chromadorea</taxon>
        <taxon>Rhabditida</taxon>
        <taxon>Rhabditina</taxon>
        <taxon>Diplogasteromorpha</taxon>
        <taxon>Diplogasteroidea</taxon>
        <taxon>Neodiplogasteridae</taxon>
        <taxon>Pristionchus</taxon>
    </lineage>
</organism>
<dbReference type="GO" id="GO:0005634">
    <property type="term" value="C:nucleus"/>
    <property type="evidence" value="ECO:0007669"/>
    <property type="project" value="TreeGrafter"/>
</dbReference>
<dbReference type="Gene3D" id="3.30.50.10">
    <property type="entry name" value="Erythroid Transcription Factor GATA-1, subunit A"/>
    <property type="match status" value="1"/>
</dbReference>
<evidence type="ECO:0000256" key="3">
    <source>
        <dbReference type="ARBA" id="ARBA00022833"/>
    </source>
</evidence>
<evidence type="ECO:0000313" key="12">
    <source>
        <dbReference type="Proteomes" id="UP001328107"/>
    </source>
</evidence>
<dbReference type="SMART" id="SM00399">
    <property type="entry name" value="ZnF_C4"/>
    <property type="match status" value="1"/>
</dbReference>
<evidence type="ECO:0000256" key="6">
    <source>
        <dbReference type="ARBA" id="ARBA00023163"/>
    </source>
</evidence>
<dbReference type="SUPFAM" id="SSF48508">
    <property type="entry name" value="Nuclear receptor ligand-binding domain"/>
    <property type="match status" value="1"/>
</dbReference>
<dbReference type="EMBL" id="BTRK01000004">
    <property type="protein sequence ID" value="GMR44960.1"/>
    <property type="molecule type" value="Genomic_DNA"/>
</dbReference>
<dbReference type="GO" id="GO:0008270">
    <property type="term" value="F:zinc ion binding"/>
    <property type="evidence" value="ECO:0007669"/>
    <property type="project" value="UniProtKB-KW"/>
</dbReference>
<dbReference type="PROSITE" id="PS51030">
    <property type="entry name" value="NUCLEAR_REC_DBD_2"/>
    <property type="match status" value="1"/>
</dbReference>
<sequence>MEAEEIRQECLVCSAPTTSAHLGMSICRACSVFYKRAKMTGVQYPCRQASGKCGVTRVGKFNCRRCRFDKCVAMGAVYDGPMRLRANIPPPLLERIGKEFKLMIERRRAKELELMKNTEHLLLPHPREKIFVVPESASIEISTIAMEESMEFFQKAFPALSKLAEREKEQIFKDYFIKLGQVVCYYLTEKIFGDVCDKIMCSVVTCHDEDVPIDFYFPDHQGDKEELEKSIRNSHDEHASLFLPQFIKCELTEREFFALAALALTEHADLSISEEAQAAMREIREEILNNLQCYYQNDMGMADFAVRLGNLLSLTHTILECQSHCREIMQYFSTFFETYMTDTLMKELVL</sequence>
<accession>A0AAN5CIB8</accession>
<name>A0AAN5CIB8_9BILA</name>
<dbReference type="SUPFAM" id="SSF57716">
    <property type="entry name" value="Glucocorticoid receptor-like (DNA-binding domain)"/>
    <property type="match status" value="1"/>
</dbReference>
<gene>
    <name evidence="11" type="ORF">PMAYCL1PPCAC_15155</name>
</gene>
<dbReference type="Proteomes" id="UP001328107">
    <property type="component" value="Unassembled WGS sequence"/>
</dbReference>
<dbReference type="InterPro" id="IPR035500">
    <property type="entry name" value="NHR-like_dom_sf"/>
</dbReference>
<evidence type="ECO:0000259" key="10">
    <source>
        <dbReference type="PROSITE" id="PS51843"/>
    </source>
</evidence>
<evidence type="ECO:0000256" key="7">
    <source>
        <dbReference type="ARBA" id="ARBA00023170"/>
    </source>
</evidence>
<evidence type="ECO:0008006" key="13">
    <source>
        <dbReference type="Google" id="ProtNLM"/>
    </source>
</evidence>
<keyword evidence="6" id="KW-0804">Transcription</keyword>
<dbReference type="PROSITE" id="PS51843">
    <property type="entry name" value="NR_LBD"/>
    <property type="match status" value="1"/>
</dbReference>
<evidence type="ECO:0000313" key="11">
    <source>
        <dbReference type="EMBL" id="GMR44960.1"/>
    </source>
</evidence>
<evidence type="ECO:0000256" key="4">
    <source>
        <dbReference type="ARBA" id="ARBA00023015"/>
    </source>
</evidence>
<keyword evidence="1" id="KW-0479">Metal-binding</keyword>
<keyword evidence="3" id="KW-0862">Zinc</keyword>
<keyword evidence="12" id="KW-1185">Reference proteome</keyword>
<keyword evidence="5" id="KW-0238">DNA-binding</keyword>
<proteinExistence type="predicted"/>
<evidence type="ECO:0000256" key="8">
    <source>
        <dbReference type="ARBA" id="ARBA00023242"/>
    </source>
</evidence>
<protein>
    <recommendedName>
        <fullName evidence="13">Nuclear receptor</fullName>
    </recommendedName>
</protein>
<keyword evidence="7" id="KW-0675">Receptor</keyword>
<dbReference type="PANTHER" id="PTHR46011:SF6">
    <property type="entry name" value="HIGH ZINC ACTIVATED NUCLEAR RECEPTOR PROTEIN"/>
    <property type="match status" value="1"/>
</dbReference>
<evidence type="ECO:0000256" key="2">
    <source>
        <dbReference type="ARBA" id="ARBA00022771"/>
    </source>
</evidence>
<dbReference type="Gene3D" id="1.10.565.10">
    <property type="entry name" value="Retinoid X Receptor"/>
    <property type="match status" value="1"/>
</dbReference>
<comment type="caution">
    <text evidence="11">The sequence shown here is derived from an EMBL/GenBank/DDBJ whole genome shotgun (WGS) entry which is preliminary data.</text>
</comment>
<dbReference type="Pfam" id="PF00104">
    <property type="entry name" value="Hormone_recep"/>
    <property type="match status" value="1"/>
</dbReference>
<dbReference type="AlphaFoldDB" id="A0AAN5CIB8"/>
<keyword evidence="4" id="KW-0805">Transcription regulation</keyword>
<dbReference type="SMART" id="SM00430">
    <property type="entry name" value="HOLI"/>
    <property type="match status" value="1"/>
</dbReference>
<dbReference type="GO" id="GO:0043565">
    <property type="term" value="F:sequence-specific DNA binding"/>
    <property type="evidence" value="ECO:0007669"/>
    <property type="project" value="InterPro"/>
</dbReference>
<dbReference type="InterPro" id="IPR013088">
    <property type="entry name" value="Znf_NHR/GATA"/>
</dbReference>
<dbReference type="GO" id="GO:0003700">
    <property type="term" value="F:DNA-binding transcription factor activity"/>
    <property type="evidence" value="ECO:0007669"/>
    <property type="project" value="InterPro"/>
</dbReference>
<keyword evidence="2" id="KW-0863">Zinc-finger</keyword>
<dbReference type="PRINTS" id="PR00047">
    <property type="entry name" value="STROIDFINGER"/>
</dbReference>
<evidence type="ECO:0000256" key="1">
    <source>
        <dbReference type="ARBA" id="ARBA00022723"/>
    </source>
</evidence>
<dbReference type="InterPro" id="IPR000536">
    <property type="entry name" value="Nucl_hrmn_rcpt_lig-bd"/>
</dbReference>
<dbReference type="PANTHER" id="PTHR46011">
    <property type="entry name" value="NUCLEAR HORMONE RECEPTOR FAMILY MEMBER NHR-86-RELATED"/>
    <property type="match status" value="1"/>
</dbReference>
<evidence type="ECO:0000256" key="5">
    <source>
        <dbReference type="ARBA" id="ARBA00023125"/>
    </source>
</evidence>
<feature type="domain" description="NR LBD" evidence="10">
    <location>
        <begin position="113"/>
        <end position="350"/>
    </location>
</feature>